<dbReference type="STRING" id="658167.SAMN04488135_109144"/>
<protein>
    <submittedName>
        <fullName evidence="3">Plasmid stabilization system protein ParE</fullName>
    </submittedName>
</protein>
<reference evidence="3 4" key="1">
    <citation type="submission" date="2016-11" db="EMBL/GenBank/DDBJ databases">
        <authorList>
            <person name="Jaros S."/>
            <person name="Januszkiewicz K."/>
            <person name="Wedrychowicz H."/>
        </authorList>
    </citation>
    <scope>NUCLEOTIDE SEQUENCE [LARGE SCALE GENOMIC DNA]</scope>
    <source>
        <strain evidence="3 4">CGMCC 1.10190</strain>
    </source>
</reference>
<evidence type="ECO:0000313" key="3">
    <source>
        <dbReference type="EMBL" id="SHI12044.1"/>
    </source>
</evidence>
<name>A0A1M5YJE6_9BURK</name>
<evidence type="ECO:0000313" key="4">
    <source>
        <dbReference type="Proteomes" id="UP000184226"/>
    </source>
</evidence>
<dbReference type="InterPro" id="IPR007712">
    <property type="entry name" value="RelE/ParE_toxin"/>
</dbReference>
<dbReference type="Pfam" id="PF05016">
    <property type="entry name" value="ParE_toxin"/>
    <property type="match status" value="1"/>
</dbReference>
<gene>
    <name evidence="3" type="ORF">SAMN04488135_109144</name>
</gene>
<dbReference type="InterPro" id="IPR051803">
    <property type="entry name" value="TA_system_RelE-like_toxin"/>
</dbReference>
<proteinExistence type="inferred from homology"/>
<keyword evidence="4" id="KW-1185">Reference proteome</keyword>
<comment type="similarity">
    <text evidence="1">Belongs to the RelE toxin family.</text>
</comment>
<organism evidence="3 4">
    <name type="scientific">Pollutimonas bauzanensis</name>
    <dbReference type="NCBI Taxonomy" id="658167"/>
    <lineage>
        <taxon>Bacteria</taxon>
        <taxon>Pseudomonadati</taxon>
        <taxon>Pseudomonadota</taxon>
        <taxon>Betaproteobacteria</taxon>
        <taxon>Burkholderiales</taxon>
        <taxon>Alcaligenaceae</taxon>
        <taxon>Pollutimonas</taxon>
    </lineage>
</organism>
<dbReference type="AlphaFoldDB" id="A0A1M5YJE6"/>
<accession>A0A1M5YJE6</accession>
<dbReference type="EMBL" id="FQXE01000009">
    <property type="protein sequence ID" value="SHI12044.1"/>
    <property type="molecule type" value="Genomic_DNA"/>
</dbReference>
<dbReference type="Proteomes" id="UP000184226">
    <property type="component" value="Unassembled WGS sequence"/>
</dbReference>
<evidence type="ECO:0000256" key="2">
    <source>
        <dbReference type="ARBA" id="ARBA00022649"/>
    </source>
</evidence>
<dbReference type="PANTHER" id="PTHR33755">
    <property type="entry name" value="TOXIN PARE1-RELATED"/>
    <property type="match status" value="1"/>
</dbReference>
<evidence type="ECO:0000256" key="1">
    <source>
        <dbReference type="ARBA" id="ARBA00006226"/>
    </source>
</evidence>
<keyword evidence="2" id="KW-1277">Toxin-antitoxin system</keyword>
<dbReference type="Gene3D" id="3.30.2310.20">
    <property type="entry name" value="RelE-like"/>
    <property type="match status" value="1"/>
</dbReference>
<sequence>MDYIAQDSPLAAIDLDEEIEVKADALLKHPTLYKPGRIKGTREMVVRPNFIVVYELDGADVVILNVLHAAQQWPPGVS</sequence>
<dbReference type="InterPro" id="IPR035093">
    <property type="entry name" value="RelE/ParE_toxin_dom_sf"/>
</dbReference>